<proteinExistence type="predicted"/>
<keyword evidence="3" id="KW-1185">Reference proteome</keyword>
<dbReference type="Proteomes" id="UP000306050">
    <property type="component" value="Chromosome SGRAM_1"/>
</dbReference>
<sequence>MRQTRLDESKKNIRKGEMEKSKDSAEAQATAGSKRKEPAADADPKLTKEEIQNRNKNRKTEPSVADDQNDEDSTTGQNGDQDGASSPVKLSGDQRNVDSKLKGDDVEIKSGDSRDKKEVPWHVTEKGVVYFFYRPKVMSSDKAESNSTKSLDDVQSTSMLLVPRASESDTAPAVYAANDKGFAEDGQDDKRKPPNLTAYRLISLGKKRMPSPEAALKRGQEPGGIGGRHSEAIWATVADIGADLKAVADGMGEEHYSTKTRGDRIKPAARPAGRGHYALSIKKTGPPSSREVRLTYHLSHPSRDDFGQVQQELGLHTASSVLVQMRNPTLAPTGPGAPAAGLPEDQRAILTKDELQENFGGDVNQNGNRYAPPEEPALLDRKGVELLLIKREQQEDDGSKGLGDKQSEALAKLAQHDSDNLSDEAILKELELSSKEIEVEALSGEWI</sequence>
<dbReference type="RefSeq" id="XP_029742612.1">
    <property type="nucleotide sequence ID" value="XM_029881226.1"/>
</dbReference>
<comment type="caution">
    <text evidence="2">The sequence shown here is derived from an EMBL/GenBank/DDBJ whole genome shotgun (WGS) entry which is preliminary data.</text>
</comment>
<dbReference type="KEGG" id="sgra:EX895_000625"/>
<accession>A0A4U7L1N9</accession>
<dbReference type="GeneID" id="40723520"/>
<dbReference type="AlphaFoldDB" id="A0A4U7L1N9"/>
<gene>
    <name evidence="2" type="ORF">EX895_000625</name>
</gene>
<evidence type="ECO:0000313" key="3">
    <source>
        <dbReference type="Proteomes" id="UP000306050"/>
    </source>
</evidence>
<dbReference type="OrthoDB" id="1028014at2759"/>
<protein>
    <submittedName>
        <fullName evidence="2">Uncharacterized protein</fullName>
    </submittedName>
</protein>
<dbReference type="PANTHER" id="PTHR34776:SF1">
    <property type="entry name" value="F17F16.3 PROTEIN"/>
    <property type="match status" value="1"/>
</dbReference>
<feature type="compositionally biased region" description="Polar residues" evidence="1">
    <location>
        <begin position="74"/>
        <end position="84"/>
    </location>
</feature>
<evidence type="ECO:0000256" key="1">
    <source>
        <dbReference type="SAM" id="MobiDB-lite"/>
    </source>
</evidence>
<evidence type="ECO:0000313" key="2">
    <source>
        <dbReference type="EMBL" id="TKY90627.1"/>
    </source>
</evidence>
<dbReference type="EMBL" id="SRRM01000002">
    <property type="protein sequence ID" value="TKY90627.1"/>
    <property type="molecule type" value="Genomic_DNA"/>
</dbReference>
<name>A0A4U7L1N9_9BASI</name>
<organism evidence="2 3">
    <name type="scientific">Sporisorium graminicola</name>
    <dbReference type="NCBI Taxonomy" id="280036"/>
    <lineage>
        <taxon>Eukaryota</taxon>
        <taxon>Fungi</taxon>
        <taxon>Dikarya</taxon>
        <taxon>Basidiomycota</taxon>
        <taxon>Ustilaginomycotina</taxon>
        <taxon>Ustilaginomycetes</taxon>
        <taxon>Ustilaginales</taxon>
        <taxon>Ustilaginaceae</taxon>
        <taxon>Sporisorium</taxon>
    </lineage>
</organism>
<reference evidence="2 3" key="1">
    <citation type="submission" date="2019-05" db="EMBL/GenBank/DDBJ databases">
        <title>Sporisorium graminicola CBS 10092 draft sequencing and annotation.</title>
        <authorList>
            <person name="Solano-Gonzalez S."/>
            <person name="Caddick M.X."/>
            <person name="Darby A."/>
        </authorList>
    </citation>
    <scope>NUCLEOTIDE SEQUENCE [LARGE SCALE GENOMIC DNA]</scope>
    <source>
        <strain evidence="2 3">CBS 10092</strain>
    </source>
</reference>
<feature type="region of interest" description="Disordered" evidence="1">
    <location>
        <begin position="209"/>
        <end position="228"/>
    </location>
</feature>
<feature type="region of interest" description="Disordered" evidence="1">
    <location>
        <begin position="1"/>
        <end position="120"/>
    </location>
</feature>
<feature type="compositionally biased region" description="Basic and acidic residues" evidence="1">
    <location>
        <begin position="34"/>
        <end position="61"/>
    </location>
</feature>
<feature type="compositionally biased region" description="Basic and acidic residues" evidence="1">
    <location>
        <begin position="1"/>
        <end position="25"/>
    </location>
</feature>
<feature type="compositionally biased region" description="Basic and acidic residues" evidence="1">
    <location>
        <begin position="95"/>
        <end position="120"/>
    </location>
</feature>
<dbReference type="PANTHER" id="PTHR34776">
    <property type="entry name" value="F17F16.3 PROTEIN"/>
    <property type="match status" value="1"/>
</dbReference>